<organism evidence="8 9">
    <name type="scientific">Magnetospirillum fulvum</name>
    <name type="common">Rhodospirillum fulvum</name>
    <dbReference type="NCBI Taxonomy" id="1082"/>
    <lineage>
        <taxon>Bacteria</taxon>
        <taxon>Pseudomonadati</taxon>
        <taxon>Pseudomonadota</taxon>
        <taxon>Alphaproteobacteria</taxon>
        <taxon>Rhodospirillales</taxon>
        <taxon>Rhodospirillaceae</taxon>
        <taxon>Magnetospirillum</taxon>
    </lineage>
</organism>
<evidence type="ECO:0000256" key="4">
    <source>
        <dbReference type="ARBA" id="ARBA00022989"/>
    </source>
</evidence>
<keyword evidence="5 6" id="KW-0472">Membrane</keyword>
<dbReference type="PANTHER" id="PTHR43791:SF36">
    <property type="entry name" value="TRANSPORTER, PUTATIVE (AFU_ORTHOLOGUE AFUA_6G08340)-RELATED"/>
    <property type="match status" value="1"/>
</dbReference>
<protein>
    <submittedName>
        <fullName evidence="8">Sugar phosphate permease</fullName>
    </submittedName>
</protein>
<feature type="transmembrane region" description="Helical" evidence="6">
    <location>
        <begin position="146"/>
        <end position="167"/>
    </location>
</feature>
<feature type="transmembrane region" description="Helical" evidence="6">
    <location>
        <begin position="111"/>
        <end position="134"/>
    </location>
</feature>
<feature type="transmembrane region" description="Helical" evidence="6">
    <location>
        <begin position="401"/>
        <end position="420"/>
    </location>
</feature>
<feature type="transmembrane region" description="Helical" evidence="6">
    <location>
        <begin position="244"/>
        <end position="265"/>
    </location>
</feature>
<keyword evidence="3 6" id="KW-0812">Transmembrane</keyword>
<dbReference type="FunFam" id="1.20.1250.20:FF:000018">
    <property type="entry name" value="MFS transporter permease"/>
    <property type="match status" value="1"/>
</dbReference>
<feature type="transmembrane region" description="Helical" evidence="6">
    <location>
        <begin position="179"/>
        <end position="199"/>
    </location>
</feature>
<accession>A0A1H6GST9</accession>
<evidence type="ECO:0000313" key="9">
    <source>
        <dbReference type="Proteomes" id="UP000182983"/>
    </source>
</evidence>
<dbReference type="Gene3D" id="1.20.1250.20">
    <property type="entry name" value="MFS general substrate transporter like domains"/>
    <property type="match status" value="2"/>
</dbReference>
<evidence type="ECO:0000256" key="6">
    <source>
        <dbReference type="SAM" id="Phobius"/>
    </source>
</evidence>
<dbReference type="PROSITE" id="PS50850">
    <property type="entry name" value="MFS"/>
    <property type="match status" value="1"/>
</dbReference>
<dbReference type="CDD" id="cd17319">
    <property type="entry name" value="MFS_ExuT_GudP_like"/>
    <property type="match status" value="1"/>
</dbReference>
<feature type="domain" description="Major facilitator superfamily (MFS) profile" evidence="7">
    <location>
        <begin position="20"/>
        <end position="425"/>
    </location>
</feature>
<feature type="transmembrane region" description="Helical" evidence="6">
    <location>
        <begin position="86"/>
        <end position="105"/>
    </location>
</feature>
<evidence type="ECO:0000256" key="5">
    <source>
        <dbReference type="ARBA" id="ARBA00023136"/>
    </source>
</evidence>
<keyword evidence="2" id="KW-0813">Transport</keyword>
<feature type="transmembrane region" description="Helical" evidence="6">
    <location>
        <begin position="335"/>
        <end position="354"/>
    </location>
</feature>
<dbReference type="InterPro" id="IPR011701">
    <property type="entry name" value="MFS"/>
</dbReference>
<dbReference type="PANTHER" id="PTHR43791">
    <property type="entry name" value="PERMEASE-RELATED"/>
    <property type="match status" value="1"/>
</dbReference>
<feature type="transmembrane region" description="Helical" evidence="6">
    <location>
        <begin position="310"/>
        <end position="329"/>
    </location>
</feature>
<dbReference type="AlphaFoldDB" id="A0A1H6GST9"/>
<comment type="subcellular location">
    <subcellularLocation>
        <location evidence="1">Membrane</location>
        <topology evidence="1">Multi-pass membrane protein</topology>
    </subcellularLocation>
</comment>
<evidence type="ECO:0000256" key="3">
    <source>
        <dbReference type="ARBA" id="ARBA00022692"/>
    </source>
</evidence>
<sequence length="436" mass="46612">MVPPSAQAVAAAYRKVDLRILPFLFLCYILAYLDRVNVGFAKLQMSSDLGLSDAAYASGAGIFFLGYFFFEVPSNLALRRFGARRWIARIMMSWGLVSAAMMFVTDETVFLVMRFLLGIAEAGFFPGIIFYLTLWYPSSMRASRTAWFMAAVPLAGVIGNPISGLIMETLSGTAGLAGWQWLFVVEGIPSVLVGIWVLFHLDSSIAEAKWLTDAQKAILSANLESGEARKPKRNLADAFTSGKVYALCLVYATLTIGLYGITFWLPTIVHSFGVQSYLDVGLVSAIPYGVATVGMILISRHSDRSGERRLHFVCTVTAGAAGLILSGLFADSPLLATAFLSIGALGVIGALPLFWPIPTAFLTGTAAAAGIGFINAVGNLGGYIGPNMAIWTRVLSSDRSAALYAISVLLLLGGAIVLKLPPQTTEPTQEPTPPLA</sequence>
<evidence type="ECO:0000313" key="8">
    <source>
        <dbReference type="EMBL" id="SEH25230.1"/>
    </source>
</evidence>
<feature type="transmembrane region" description="Helical" evidence="6">
    <location>
        <begin position="54"/>
        <end position="74"/>
    </location>
</feature>
<evidence type="ECO:0000256" key="1">
    <source>
        <dbReference type="ARBA" id="ARBA00004141"/>
    </source>
</evidence>
<feature type="transmembrane region" description="Helical" evidence="6">
    <location>
        <begin position="16"/>
        <end position="34"/>
    </location>
</feature>
<dbReference type="GO" id="GO:0016020">
    <property type="term" value="C:membrane"/>
    <property type="evidence" value="ECO:0007669"/>
    <property type="project" value="UniProtKB-SubCell"/>
</dbReference>
<reference evidence="9" key="1">
    <citation type="submission" date="2016-10" db="EMBL/GenBank/DDBJ databases">
        <authorList>
            <person name="Varghese N."/>
            <person name="Submissions S."/>
        </authorList>
    </citation>
    <scope>NUCLEOTIDE SEQUENCE [LARGE SCALE GENOMIC DNA]</scope>
    <source>
        <strain evidence="9">DSM 13234</strain>
    </source>
</reference>
<keyword evidence="4 6" id="KW-1133">Transmembrane helix</keyword>
<keyword evidence="9" id="KW-1185">Reference proteome</keyword>
<dbReference type="Proteomes" id="UP000182983">
    <property type="component" value="Unassembled WGS sequence"/>
</dbReference>
<dbReference type="SUPFAM" id="SSF103473">
    <property type="entry name" value="MFS general substrate transporter"/>
    <property type="match status" value="1"/>
</dbReference>
<dbReference type="InterPro" id="IPR020846">
    <property type="entry name" value="MFS_dom"/>
</dbReference>
<dbReference type="EMBL" id="FNWO01000001">
    <property type="protein sequence ID" value="SEH25230.1"/>
    <property type="molecule type" value="Genomic_DNA"/>
</dbReference>
<feature type="transmembrane region" description="Helical" evidence="6">
    <location>
        <begin position="277"/>
        <end position="298"/>
    </location>
</feature>
<dbReference type="InterPro" id="IPR036259">
    <property type="entry name" value="MFS_trans_sf"/>
</dbReference>
<name>A0A1H6GST9_MAGFU</name>
<feature type="transmembrane region" description="Helical" evidence="6">
    <location>
        <begin position="361"/>
        <end position="381"/>
    </location>
</feature>
<dbReference type="GO" id="GO:0022857">
    <property type="term" value="F:transmembrane transporter activity"/>
    <property type="evidence" value="ECO:0007669"/>
    <property type="project" value="InterPro"/>
</dbReference>
<proteinExistence type="predicted"/>
<evidence type="ECO:0000256" key="2">
    <source>
        <dbReference type="ARBA" id="ARBA00022448"/>
    </source>
</evidence>
<gene>
    <name evidence="8" type="ORF">SAMN04244559_00155</name>
</gene>
<dbReference type="Pfam" id="PF07690">
    <property type="entry name" value="MFS_1"/>
    <property type="match status" value="1"/>
</dbReference>
<evidence type="ECO:0000259" key="7">
    <source>
        <dbReference type="PROSITE" id="PS50850"/>
    </source>
</evidence>